<dbReference type="Gene3D" id="3.40.190.10">
    <property type="entry name" value="Periplasmic binding protein-like II"/>
    <property type="match status" value="1"/>
</dbReference>
<dbReference type="InterPro" id="IPR042100">
    <property type="entry name" value="Bug_dom1"/>
</dbReference>
<name>F8GW95_CUPNN</name>
<gene>
    <name evidence="2" type="ordered locus">CNE_BB1p02460</name>
</gene>
<proteinExistence type="inferred from homology"/>
<geneLocation type="plasmid" evidence="2 3">
    <name>pBB1</name>
</geneLocation>
<evidence type="ECO:0000313" key="3">
    <source>
        <dbReference type="Proteomes" id="UP000006798"/>
    </source>
</evidence>
<accession>F8GW95</accession>
<evidence type="ECO:0000256" key="1">
    <source>
        <dbReference type="ARBA" id="ARBA00006987"/>
    </source>
</evidence>
<dbReference type="Pfam" id="PF03401">
    <property type="entry name" value="TctC"/>
    <property type="match status" value="1"/>
</dbReference>
<dbReference type="Gene3D" id="3.40.190.150">
    <property type="entry name" value="Bordetella uptake gene, domain 1"/>
    <property type="match status" value="1"/>
</dbReference>
<evidence type="ECO:0000313" key="2">
    <source>
        <dbReference type="EMBL" id="AEI81670.1"/>
    </source>
</evidence>
<dbReference type="AlphaFoldDB" id="F8GW95"/>
<organism evidence="2 3">
    <name type="scientific">Cupriavidus necator (strain ATCC 43291 / DSM 13513 / CCUG 52238 / LMG 8453 / N-1)</name>
    <name type="common">Ralstonia eutropha</name>
    <dbReference type="NCBI Taxonomy" id="1042878"/>
    <lineage>
        <taxon>Bacteria</taxon>
        <taxon>Pseudomonadati</taxon>
        <taxon>Pseudomonadota</taxon>
        <taxon>Betaproteobacteria</taxon>
        <taxon>Burkholderiales</taxon>
        <taxon>Burkholderiaceae</taxon>
        <taxon>Cupriavidus</taxon>
    </lineage>
</organism>
<dbReference type="KEGG" id="cnc:CNE_BB1p02460"/>
<dbReference type="EMBL" id="CP002879">
    <property type="protein sequence ID" value="AEI81670.1"/>
    <property type="molecule type" value="Genomic_DNA"/>
</dbReference>
<comment type="similarity">
    <text evidence="1">Belongs to the UPF0065 (bug) family.</text>
</comment>
<evidence type="ECO:0008006" key="4">
    <source>
        <dbReference type="Google" id="ProtNLM"/>
    </source>
</evidence>
<keyword evidence="2" id="KW-0614">Plasmid</keyword>
<reference evidence="2 3" key="1">
    <citation type="journal article" date="2011" name="J. Bacteriol.">
        <title>Complete genome sequence of the type strain Cupriavidus necator N-1.</title>
        <authorList>
            <person name="Poehlein A."/>
            <person name="Kusian B."/>
            <person name="Friedrich B."/>
            <person name="Daniel R."/>
            <person name="Bowien B."/>
        </authorList>
    </citation>
    <scope>NUCLEOTIDE SEQUENCE [LARGE SCALE GENOMIC DNA]</scope>
    <source>
        <strain evidence="3">ATCC 43291 / DSM 13513 / CCUG 52238 / LMG 8453 / N-1</strain>
        <plasmid evidence="2 3">pBB1</plasmid>
    </source>
</reference>
<protein>
    <recommendedName>
        <fullName evidence="4">Extra-cytoplasmic solute receptor</fullName>
    </recommendedName>
</protein>
<dbReference type="HOGENOM" id="CLU_045683_1_2_4"/>
<sequence>MNSDPHMDKTFLKRIWTLLARSLPGTVILATLAVAPWPAGAARAQSATAVPPLMRIVVPFSAGASNDVIARAIAPALAKRLGNTVIVENRPGVAGVLGADYVAKAPRDGSVLLLTSSTFLTAAATQARSPYDPLSAFAPVALVADGPLLLAVSSTIASSKSIHTPVDLIAAARAKPGTITYGSAGVGSLGQLATELMCDTAKVQMMHVPYKGAANALIDLAAGQIDVMMSNYSSIATQIKAGKVKPLAVTSVTPNPAFPGLPPLAASVPGYGIEIWVGVLAPAGTPAALVQRLNREIAEIAASHDVRVVLEPDGSHPLAASPAEFGVRIRQDLAQWKRIAADRKIVAE</sequence>
<dbReference type="Proteomes" id="UP000006798">
    <property type="component" value="Plasmid pBB1"/>
</dbReference>
<dbReference type="InterPro" id="IPR005064">
    <property type="entry name" value="BUG"/>
</dbReference>
<dbReference type="PIRSF" id="PIRSF017082">
    <property type="entry name" value="YflP"/>
    <property type="match status" value="1"/>
</dbReference>
<dbReference type="PANTHER" id="PTHR42928:SF5">
    <property type="entry name" value="BLR1237 PROTEIN"/>
    <property type="match status" value="1"/>
</dbReference>
<dbReference type="SUPFAM" id="SSF53850">
    <property type="entry name" value="Periplasmic binding protein-like II"/>
    <property type="match status" value="1"/>
</dbReference>
<dbReference type="PANTHER" id="PTHR42928">
    <property type="entry name" value="TRICARBOXYLATE-BINDING PROTEIN"/>
    <property type="match status" value="1"/>
</dbReference>